<dbReference type="SUPFAM" id="SSF46785">
    <property type="entry name" value="Winged helix' DNA-binding domain"/>
    <property type="match status" value="1"/>
</dbReference>
<dbReference type="CDD" id="cd08415">
    <property type="entry name" value="PBP2_LysR_opines_like"/>
    <property type="match status" value="1"/>
</dbReference>
<dbReference type="SUPFAM" id="SSF53850">
    <property type="entry name" value="Periplasmic binding protein-like II"/>
    <property type="match status" value="1"/>
</dbReference>
<evidence type="ECO:0000313" key="7">
    <source>
        <dbReference type="EMBL" id="MEQ1407256.1"/>
    </source>
</evidence>
<dbReference type="PANTHER" id="PTHR30427">
    <property type="entry name" value="TRANSCRIPTIONAL ACTIVATOR PROTEIN LYSR"/>
    <property type="match status" value="1"/>
</dbReference>
<reference evidence="7 8" key="1">
    <citation type="submission" date="2024-05" db="EMBL/GenBank/DDBJ databases">
        <title>Neorhizobium sp. Rsf11, a plant growth promoting and heavy metal resistant PAH-degrader.</title>
        <authorList>
            <person name="Golubev S.N."/>
            <person name="Muratova A.Y."/>
            <person name="Markelova M.I."/>
        </authorList>
    </citation>
    <scope>NUCLEOTIDE SEQUENCE [LARGE SCALE GENOMIC DNA]</scope>
    <source>
        <strain evidence="7 8">Rsf11</strain>
    </source>
</reference>
<dbReference type="PRINTS" id="PR00039">
    <property type="entry name" value="HTHLYSR"/>
</dbReference>
<evidence type="ECO:0000256" key="3">
    <source>
        <dbReference type="ARBA" id="ARBA00023125"/>
    </source>
</evidence>
<keyword evidence="4" id="KW-0010">Activator</keyword>
<organism evidence="7 8">
    <name type="scientific">Neorhizobium phenanthreniclasticum</name>
    <dbReference type="NCBI Taxonomy" id="3157917"/>
    <lineage>
        <taxon>Bacteria</taxon>
        <taxon>Pseudomonadati</taxon>
        <taxon>Pseudomonadota</taxon>
        <taxon>Alphaproteobacteria</taxon>
        <taxon>Hyphomicrobiales</taxon>
        <taxon>Rhizobiaceae</taxon>
        <taxon>Rhizobium/Agrobacterium group</taxon>
        <taxon>Neorhizobium</taxon>
    </lineage>
</organism>
<evidence type="ECO:0000313" key="8">
    <source>
        <dbReference type="Proteomes" id="UP001496627"/>
    </source>
</evidence>
<dbReference type="PANTHER" id="PTHR30427:SF1">
    <property type="entry name" value="TRANSCRIPTIONAL ACTIVATOR PROTEIN LYSR"/>
    <property type="match status" value="1"/>
</dbReference>
<dbReference type="InterPro" id="IPR036388">
    <property type="entry name" value="WH-like_DNA-bd_sf"/>
</dbReference>
<evidence type="ECO:0000259" key="6">
    <source>
        <dbReference type="PROSITE" id="PS50931"/>
    </source>
</evidence>
<evidence type="ECO:0000256" key="5">
    <source>
        <dbReference type="ARBA" id="ARBA00023163"/>
    </source>
</evidence>
<dbReference type="Proteomes" id="UP001496627">
    <property type="component" value="Unassembled WGS sequence"/>
</dbReference>
<dbReference type="InterPro" id="IPR000847">
    <property type="entry name" value="LysR_HTH_N"/>
</dbReference>
<dbReference type="InterPro" id="IPR037424">
    <property type="entry name" value="NocR_PBP2"/>
</dbReference>
<comment type="similarity">
    <text evidence="1">Belongs to the LysR transcriptional regulatory family.</text>
</comment>
<dbReference type="EMBL" id="JBEAAL010000017">
    <property type="protein sequence ID" value="MEQ1407256.1"/>
    <property type="molecule type" value="Genomic_DNA"/>
</dbReference>
<dbReference type="Pfam" id="PF00126">
    <property type="entry name" value="HTH_1"/>
    <property type="match status" value="1"/>
</dbReference>
<evidence type="ECO:0000256" key="4">
    <source>
        <dbReference type="ARBA" id="ARBA00023159"/>
    </source>
</evidence>
<dbReference type="InterPro" id="IPR036390">
    <property type="entry name" value="WH_DNA-bd_sf"/>
</dbReference>
<accession>A0ABV0M740</accession>
<dbReference type="Pfam" id="PF03466">
    <property type="entry name" value="LysR_substrate"/>
    <property type="match status" value="1"/>
</dbReference>
<proteinExistence type="inferred from homology"/>
<keyword evidence="5" id="KW-0804">Transcription</keyword>
<dbReference type="PROSITE" id="PS50931">
    <property type="entry name" value="HTH_LYSR"/>
    <property type="match status" value="1"/>
</dbReference>
<comment type="caution">
    <text evidence="7">The sequence shown here is derived from an EMBL/GenBank/DDBJ whole genome shotgun (WGS) entry which is preliminary data.</text>
</comment>
<dbReference type="InterPro" id="IPR005119">
    <property type="entry name" value="LysR_subst-bd"/>
</dbReference>
<dbReference type="Gene3D" id="3.40.190.290">
    <property type="match status" value="1"/>
</dbReference>
<feature type="domain" description="HTH lysR-type" evidence="6">
    <location>
        <begin position="4"/>
        <end position="61"/>
    </location>
</feature>
<sequence length="313" mass="34278">MRNPSLRQLEALMAVIEAGTVSRAAEILRISQPAASKLIQDLEADTDLQLFERESGRLVPTGRGMRLYEEVERIFGGVHQLARAVDAIRREEHGQLVVGTLPALSGPFMSRVLVGFRARHPDVFVSVEARSSQFLTEAVLLRRLDAALVISGLEHSSIQVETLKSPPAVVVLPHGHRLCEKKTLSPRDLAEEPFIAFAPSGLTRRKVDAVFEAEGLRPKIVIEASTAPNIAEFVAAGLGVTVADPLTMEVAAGRVTVRPFRPTPNIDNQIIRPIRARNSKLVADFVEEVHAAASKSRMSPEGFNLDRDHPHLD</sequence>
<evidence type="ECO:0000256" key="2">
    <source>
        <dbReference type="ARBA" id="ARBA00023015"/>
    </source>
</evidence>
<keyword evidence="3" id="KW-0238">DNA-binding</keyword>
<evidence type="ECO:0000256" key="1">
    <source>
        <dbReference type="ARBA" id="ARBA00009437"/>
    </source>
</evidence>
<keyword evidence="2" id="KW-0805">Transcription regulation</keyword>
<dbReference type="Gene3D" id="1.10.10.10">
    <property type="entry name" value="Winged helix-like DNA-binding domain superfamily/Winged helix DNA-binding domain"/>
    <property type="match status" value="1"/>
</dbReference>
<keyword evidence="8" id="KW-1185">Reference proteome</keyword>
<name>A0ABV0M740_9HYPH</name>
<gene>
    <name evidence="7" type="ORF">ABK249_20185</name>
</gene>
<protein>
    <submittedName>
        <fullName evidence="7">LysR substrate-binding domain-containing protein</fullName>
    </submittedName>
</protein>
<dbReference type="RefSeq" id="WP_348863834.1">
    <property type="nucleotide sequence ID" value="NZ_JBEAAL010000017.1"/>
</dbReference>